<evidence type="ECO:0000256" key="1">
    <source>
        <dbReference type="ARBA" id="ARBA00023180"/>
    </source>
</evidence>
<evidence type="ECO:0000313" key="2">
    <source>
        <dbReference type="Proteomes" id="UP000095280"/>
    </source>
</evidence>
<proteinExistence type="predicted"/>
<dbReference type="PANTHER" id="PTHR24060">
    <property type="entry name" value="METABOTROPIC GLUTAMATE RECEPTOR"/>
    <property type="match status" value="1"/>
</dbReference>
<organism evidence="2 3">
    <name type="scientific">Macrostomum lignano</name>
    <dbReference type="NCBI Taxonomy" id="282301"/>
    <lineage>
        <taxon>Eukaryota</taxon>
        <taxon>Metazoa</taxon>
        <taxon>Spiralia</taxon>
        <taxon>Lophotrochozoa</taxon>
        <taxon>Platyhelminthes</taxon>
        <taxon>Rhabditophora</taxon>
        <taxon>Macrostomorpha</taxon>
        <taxon>Macrostomida</taxon>
        <taxon>Macrostomidae</taxon>
        <taxon>Macrostomum</taxon>
    </lineage>
</organism>
<accession>A0A1I8FF51</accession>
<dbReference type="WBParaSite" id="maker-unitig_30750-snap-gene-0.2-mRNA-1">
    <property type="protein sequence ID" value="maker-unitig_30750-snap-gene-0.2-mRNA-1"/>
    <property type="gene ID" value="maker-unitig_30750-snap-gene-0.2"/>
</dbReference>
<dbReference type="InterPro" id="IPR050726">
    <property type="entry name" value="mGluR"/>
</dbReference>
<keyword evidence="2" id="KW-1185">Reference proteome</keyword>
<dbReference type="AlphaFoldDB" id="A0A1I8FF51"/>
<keyword evidence="1" id="KW-0325">Glycoprotein</keyword>
<protein>
    <submittedName>
        <fullName evidence="3">ANF_receptor domain-containing protein</fullName>
    </submittedName>
</protein>
<dbReference type="Proteomes" id="UP000095280">
    <property type="component" value="Unplaced"/>
</dbReference>
<dbReference type="SUPFAM" id="SSF53822">
    <property type="entry name" value="Periplasmic binding protein-like I"/>
    <property type="match status" value="2"/>
</dbReference>
<dbReference type="Gene3D" id="3.40.50.2300">
    <property type="match status" value="1"/>
</dbReference>
<name>A0A1I8FF51_9PLAT</name>
<reference evidence="3" key="1">
    <citation type="submission" date="2016-11" db="UniProtKB">
        <authorList>
            <consortium name="WormBaseParasite"/>
        </authorList>
    </citation>
    <scope>IDENTIFICATION</scope>
</reference>
<sequence>MSTTPVLSNREKFPFFLRTVPSDANTVQGIVHLLSRADGNDSKICISTKLKIDSLNWGAADYRQGIHDSLLAPLECKTSFLVFLSQPTLAAFLDAVAEYGDACRASSPSPSPRDRLAPDGSRRLAELAWIGTDSWSGWRFRPADHSLLNRSVIIMPQTGRIPGFADYVTACGLRRIPSTPGCGNFAELPTLHFVSDAVYAYAHAIKAIQAALAPRNVTPRQPPPAPRVHRDQFKFYNGIDGPPEYSIQYYSFQQARWTTGGTYV</sequence>
<dbReference type="InterPro" id="IPR028082">
    <property type="entry name" value="Peripla_BP_I"/>
</dbReference>
<evidence type="ECO:0000313" key="3">
    <source>
        <dbReference type="WBParaSite" id="maker-unitig_30750-snap-gene-0.2-mRNA-1"/>
    </source>
</evidence>